<dbReference type="Proteomes" id="UP000504610">
    <property type="component" value="Unplaced"/>
</dbReference>
<evidence type="ECO:0000256" key="1">
    <source>
        <dbReference type="SAM" id="MobiDB-lite"/>
    </source>
</evidence>
<proteinExistence type="predicted"/>
<sequence>MALFSSPLPTTTRDQLENMYSSCGVDRAVVLDLTSDFKVPENAREGYYGAYQSFFKTCGLSFPILGQVLEMLAELGLSFSQMCPNFLRNLLAILVRAREKNLLFGLDELRHLFVMKRNNKSLGTFLMSPRPGRHVIREIPYYDEKLREQFFVFKVDSASMEDFDFSKLPKLWAEDIGEFFSFGKLLNAESTLRFAECFETGANRLVIVQPGTDSSSTLAPPWYGNAHMIAEPIELIEDVHPREETTSSGLLLSFNRLDMRLSRKSSFRTSGSAPGRSSVDLLPVSQRSPVSLSSDSHEDSTVRKRKLPRSSRGVSSWRNILKKQKLVQESDSLVCTAKTNLVGFSGSSGPPDTSSSFLTSPEERAAYAKVAAANTVLFRL</sequence>
<protein>
    <submittedName>
        <fullName evidence="3">Uncharacterized protein LOC108845126</fullName>
    </submittedName>
</protein>
<feature type="region of interest" description="Disordered" evidence="1">
    <location>
        <begin position="265"/>
        <end position="310"/>
    </location>
</feature>
<keyword evidence="2" id="KW-1185">Reference proteome</keyword>
<dbReference type="KEGG" id="rsz:108845126"/>
<dbReference type="OrthoDB" id="1102599at2759"/>
<evidence type="ECO:0000313" key="2">
    <source>
        <dbReference type="Proteomes" id="UP000504610"/>
    </source>
</evidence>
<gene>
    <name evidence="3" type="primary">LOC108845126</name>
</gene>
<organism evidence="2 3">
    <name type="scientific">Raphanus sativus</name>
    <name type="common">Radish</name>
    <name type="synonym">Raphanus raphanistrum var. sativus</name>
    <dbReference type="NCBI Taxonomy" id="3726"/>
    <lineage>
        <taxon>Eukaryota</taxon>
        <taxon>Viridiplantae</taxon>
        <taxon>Streptophyta</taxon>
        <taxon>Embryophyta</taxon>
        <taxon>Tracheophyta</taxon>
        <taxon>Spermatophyta</taxon>
        <taxon>Magnoliopsida</taxon>
        <taxon>eudicotyledons</taxon>
        <taxon>Gunneridae</taxon>
        <taxon>Pentapetalae</taxon>
        <taxon>rosids</taxon>
        <taxon>malvids</taxon>
        <taxon>Brassicales</taxon>
        <taxon>Brassicaceae</taxon>
        <taxon>Brassiceae</taxon>
        <taxon>Raphanus</taxon>
    </lineage>
</organism>
<name>A0A6J0MQS1_RAPSA</name>
<dbReference type="RefSeq" id="XP_018473891.1">
    <property type="nucleotide sequence ID" value="XM_018618389.1"/>
</dbReference>
<evidence type="ECO:0000313" key="3">
    <source>
        <dbReference type="RefSeq" id="XP_018473891.1"/>
    </source>
</evidence>
<dbReference type="AlphaFoldDB" id="A0A6J0MQS1"/>
<accession>A0A6J0MQS1</accession>
<dbReference type="GeneID" id="108845126"/>
<reference evidence="3" key="1">
    <citation type="submission" date="2025-08" db="UniProtKB">
        <authorList>
            <consortium name="RefSeq"/>
        </authorList>
    </citation>
    <scope>IDENTIFICATION</scope>
    <source>
        <tissue evidence="3">Leaf</tissue>
    </source>
</reference>
<feature type="compositionally biased region" description="Polar residues" evidence="1">
    <location>
        <begin position="285"/>
        <end position="294"/>
    </location>
</feature>